<keyword evidence="2" id="KW-0812">Transmembrane</keyword>
<dbReference type="Proteomes" id="UP000245697">
    <property type="component" value="Unassembled WGS sequence"/>
</dbReference>
<feature type="transmembrane region" description="Helical" evidence="2">
    <location>
        <begin position="6"/>
        <end position="22"/>
    </location>
</feature>
<sequence length="121" mass="13578">MRLVFVTGTTGLIMLVVIFELLRRRQLREKYGALWLLVAIAVLPLAFVPTLLDGFTSVLGIASGLSLFLFLSVVFLFLVSVHLSWESSRLEEETRSLSEEVALLRADVAELQESRERVTTP</sequence>
<dbReference type="EMBL" id="QGGR01000044">
    <property type="protein sequence ID" value="PWK29681.1"/>
    <property type="molecule type" value="Genomic_DNA"/>
</dbReference>
<name>A0A316F1R3_9ACTN</name>
<dbReference type="Pfam" id="PF10066">
    <property type="entry name" value="DUF2304"/>
    <property type="match status" value="1"/>
</dbReference>
<protein>
    <recommendedName>
        <fullName evidence="5">DUF2304 domain-containing protein</fullName>
    </recommendedName>
</protein>
<dbReference type="InterPro" id="IPR019277">
    <property type="entry name" value="DUF2304"/>
</dbReference>
<keyword evidence="1" id="KW-0175">Coiled coil</keyword>
<evidence type="ECO:0000313" key="4">
    <source>
        <dbReference type="Proteomes" id="UP000245697"/>
    </source>
</evidence>
<evidence type="ECO:0000256" key="1">
    <source>
        <dbReference type="SAM" id="Coils"/>
    </source>
</evidence>
<keyword evidence="2" id="KW-0472">Membrane</keyword>
<feature type="transmembrane region" description="Helical" evidence="2">
    <location>
        <begin position="34"/>
        <end position="52"/>
    </location>
</feature>
<accession>A0A316F1R3</accession>
<keyword evidence="4" id="KW-1185">Reference proteome</keyword>
<evidence type="ECO:0008006" key="5">
    <source>
        <dbReference type="Google" id="ProtNLM"/>
    </source>
</evidence>
<organism evidence="3 4">
    <name type="scientific">Actinoplanes xinjiangensis</name>
    <dbReference type="NCBI Taxonomy" id="512350"/>
    <lineage>
        <taxon>Bacteria</taxon>
        <taxon>Bacillati</taxon>
        <taxon>Actinomycetota</taxon>
        <taxon>Actinomycetes</taxon>
        <taxon>Micromonosporales</taxon>
        <taxon>Micromonosporaceae</taxon>
        <taxon>Actinoplanes</taxon>
    </lineage>
</organism>
<keyword evidence="2" id="KW-1133">Transmembrane helix</keyword>
<comment type="caution">
    <text evidence="3">The sequence shown here is derived from an EMBL/GenBank/DDBJ whole genome shotgun (WGS) entry which is preliminary data.</text>
</comment>
<dbReference type="RefSeq" id="WP_109602920.1">
    <property type="nucleotide sequence ID" value="NZ_BONA01000107.1"/>
</dbReference>
<evidence type="ECO:0000313" key="3">
    <source>
        <dbReference type="EMBL" id="PWK29681.1"/>
    </source>
</evidence>
<dbReference type="AlphaFoldDB" id="A0A316F1R3"/>
<evidence type="ECO:0000256" key="2">
    <source>
        <dbReference type="SAM" id="Phobius"/>
    </source>
</evidence>
<feature type="coiled-coil region" evidence="1">
    <location>
        <begin position="87"/>
        <end position="114"/>
    </location>
</feature>
<feature type="transmembrane region" description="Helical" evidence="2">
    <location>
        <begin position="58"/>
        <end position="79"/>
    </location>
</feature>
<gene>
    <name evidence="3" type="ORF">BC793_14431</name>
</gene>
<proteinExistence type="predicted"/>
<reference evidence="3 4" key="1">
    <citation type="submission" date="2018-05" db="EMBL/GenBank/DDBJ databases">
        <title>Genomic Encyclopedia of Archaeal and Bacterial Type Strains, Phase II (KMG-II): from individual species to whole genera.</title>
        <authorList>
            <person name="Goeker M."/>
        </authorList>
    </citation>
    <scope>NUCLEOTIDE SEQUENCE [LARGE SCALE GENOMIC DNA]</scope>
    <source>
        <strain evidence="3 4">DSM 45184</strain>
    </source>
</reference>
<dbReference type="OrthoDB" id="3261168at2"/>